<feature type="transmembrane region" description="Helical" evidence="1">
    <location>
        <begin position="59"/>
        <end position="78"/>
    </location>
</feature>
<organism evidence="2 3">
    <name type="scientific">Chitinophaga filiformis</name>
    <name type="common">Myxococcus filiformis</name>
    <name type="synonym">Flexibacter filiformis</name>
    <dbReference type="NCBI Taxonomy" id="104663"/>
    <lineage>
        <taxon>Bacteria</taxon>
        <taxon>Pseudomonadati</taxon>
        <taxon>Bacteroidota</taxon>
        <taxon>Chitinophagia</taxon>
        <taxon>Chitinophagales</taxon>
        <taxon>Chitinophagaceae</taxon>
        <taxon>Chitinophaga</taxon>
    </lineage>
</organism>
<evidence type="ECO:0000256" key="1">
    <source>
        <dbReference type="SAM" id="Phobius"/>
    </source>
</evidence>
<evidence type="ECO:0000313" key="3">
    <source>
        <dbReference type="Proteomes" id="UP000199045"/>
    </source>
</evidence>
<feature type="transmembrane region" description="Helical" evidence="1">
    <location>
        <begin position="31"/>
        <end position="47"/>
    </location>
</feature>
<keyword evidence="1" id="KW-1133">Transmembrane helix</keyword>
<accession>A0A1G7NW79</accession>
<sequence>MLTFTKYLGIAFTLAGIPLLVADYLHVGSELLLITGLFLIFFGKEKVEDERAQKLRSEALMISFAVAYIADVAITYLYNGQGLIFSSHQPRYFVVVVLSLSIIIYYVKTFATGYSK</sequence>
<feature type="transmembrane region" description="Helical" evidence="1">
    <location>
        <begin position="90"/>
        <end position="107"/>
    </location>
</feature>
<protein>
    <submittedName>
        <fullName evidence="2">Uncharacterized protein</fullName>
    </submittedName>
</protein>
<reference evidence="2 3" key="1">
    <citation type="submission" date="2016-10" db="EMBL/GenBank/DDBJ databases">
        <authorList>
            <person name="de Groot N.N."/>
        </authorList>
    </citation>
    <scope>NUCLEOTIDE SEQUENCE [LARGE SCALE GENOMIC DNA]</scope>
    <source>
        <strain evidence="2 3">DSM 527</strain>
    </source>
</reference>
<name>A0A1G7NW79_CHIFI</name>
<keyword evidence="1" id="KW-0812">Transmembrane</keyword>
<proteinExistence type="predicted"/>
<dbReference type="EMBL" id="FNBN01000002">
    <property type="protein sequence ID" value="SDF78305.1"/>
    <property type="molecule type" value="Genomic_DNA"/>
</dbReference>
<dbReference type="STRING" id="104663.SAMN04488121_102968"/>
<dbReference type="Proteomes" id="UP000199045">
    <property type="component" value="Unassembled WGS sequence"/>
</dbReference>
<dbReference type="RefSeq" id="WP_089831748.1">
    <property type="nucleotide sequence ID" value="NZ_FNBN01000002.1"/>
</dbReference>
<dbReference type="OrthoDB" id="677224at2"/>
<dbReference type="AlphaFoldDB" id="A0A1G7NW79"/>
<keyword evidence="1" id="KW-0472">Membrane</keyword>
<evidence type="ECO:0000313" key="2">
    <source>
        <dbReference type="EMBL" id="SDF78305.1"/>
    </source>
</evidence>
<gene>
    <name evidence="2" type="ORF">SAMN04488121_102968</name>
</gene>